<feature type="chain" id="PRO_5018250083" evidence="1">
    <location>
        <begin position="28"/>
        <end position="135"/>
    </location>
</feature>
<dbReference type="EMBL" id="RDQM01000010">
    <property type="protein sequence ID" value="RMW96972.1"/>
    <property type="molecule type" value="Genomic_DNA"/>
</dbReference>
<dbReference type="AlphaFoldDB" id="A0A3M6Q129"/>
<dbReference type="InterPro" id="IPR050229">
    <property type="entry name" value="GlpE_sulfurtransferase"/>
</dbReference>
<dbReference type="Proteomes" id="UP000267521">
    <property type="component" value="Unassembled WGS sequence"/>
</dbReference>
<feature type="signal peptide" evidence="1">
    <location>
        <begin position="1"/>
        <end position="27"/>
    </location>
</feature>
<dbReference type="CDD" id="cd00158">
    <property type="entry name" value="RHOD"/>
    <property type="match status" value="1"/>
</dbReference>
<feature type="domain" description="Rhodanese" evidence="2">
    <location>
        <begin position="44"/>
        <end position="134"/>
    </location>
</feature>
<dbReference type="PROSITE" id="PS50206">
    <property type="entry name" value="RHODANESE_3"/>
    <property type="match status" value="1"/>
</dbReference>
<name>A0A3M6Q129_9BURK</name>
<dbReference type="InterPro" id="IPR036873">
    <property type="entry name" value="Rhodanese-like_dom_sf"/>
</dbReference>
<gene>
    <name evidence="3" type="ORF">EBQ26_09155</name>
</gene>
<proteinExistence type="predicted"/>
<dbReference type="SUPFAM" id="SSF52821">
    <property type="entry name" value="Rhodanese/Cell cycle control phosphatase"/>
    <property type="match status" value="1"/>
</dbReference>
<dbReference type="Pfam" id="PF00581">
    <property type="entry name" value="Rhodanese"/>
    <property type="match status" value="1"/>
</dbReference>
<dbReference type="Gene3D" id="3.40.250.10">
    <property type="entry name" value="Rhodanese-like domain"/>
    <property type="match status" value="1"/>
</dbReference>
<reference evidence="3 4" key="1">
    <citation type="submission" date="2018-10" db="EMBL/GenBank/DDBJ databases">
        <title>Comamonadaceae CDC group NO-1 genome sequencing and assembly.</title>
        <authorList>
            <person name="Bernier A.-M."/>
            <person name="Bernard K."/>
        </authorList>
    </citation>
    <scope>NUCLEOTIDE SEQUENCE [LARGE SCALE GENOMIC DNA]</scope>
    <source>
        <strain evidence="3 4">NML970147</strain>
    </source>
</reference>
<dbReference type="PANTHER" id="PTHR43031:SF18">
    <property type="entry name" value="RHODANESE-RELATED SULFURTRANSFERASES"/>
    <property type="match status" value="1"/>
</dbReference>
<evidence type="ECO:0000256" key="1">
    <source>
        <dbReference type="SAM" id="SignalP"/>
    </source>
</evidence>
<keyword evidence="1" id="KW-0732">Signal</keyword>
<dbReference type="InterPro" id="IPR001763">
    <property type="entry name" value="Rhodanese-like_dom"/>
</dbReference>
<accession>A0A3M6Q129</accession>
<dbReference type="RefSeq" id="WP_122238712.1">
    <property type="nucleotide sequence ID" value="NZ_RDQM01000010.1"/>
</dbReference>
<evidence type="ECO:0000259" key="2">
    <source>
        <dbReference type="PROSITE" id="PS50206"/>
    </source>
</evidence>
<protein>
    <submittedName>
        <fullName evidence="3">Rhodanese-like domain-containing protein</fullName>
    </submittedName>
</protein>
<evidence type="ECO:0000313" key="3">
    <source>
        <dbReference type="EMBL" id="RMW96972.1"/>
    </source>
</evidence>
<sequence>MEFFLDNWYLLALALVSGAMLFAPSLAAGKQTGISAAQAVQKMNKEKATVIDIRTAQEFAAGHIKGAKNLELAQLEQQLPTVVKNKTAPVLFVCNSGVSANRAVAVAKKLGYEQAQLVAGGMKAWRDASLPIATR</sequence>
<dbReference type="PANTHER" id="PTHR43031">
    <property type="entry name" value="FAD-DEPENDENT OXIDOREDUCTASE"/>
    <property type="match status" value="1"/>
</dbReference>
<dbReference type="SMART" id="SM00450">
    <property type="entry name" value="RHOD"/>
    <property type="match status" value="1"/>
</dbReference>
<organism evidence="3 4">
    <name type="scientific">Allofranklinella schreckenbergeri</name>
    <dbReference type="NCBI Taxonomy" id="1076744"/>
    <lineage>
        <taxon>Bacteria</taxon>
        <taxon>Pseudomonadati</taxon>
        <taxon>Pseudomonadota</taxon>
        <taxon>Betaproteobacteria</taxon>
        <taxon>Burkholderiales</taxon>
        <taxon>Comamonadaceae</taxon>
        <taxon>Allofranklinella</taxon>
    </lineage>
</organism>
<evidence type="ECO:0000313" key="4">
    <source>
        <dbReference type="Proteomes" id="UP000267521"/>
    </source>
</evidence>
<comment type="caution">
    <text evidence="3">The sequence shown here is derived from an EMBL/GenBank/DDBJ whole genome shotgun (WGS) entry which is preliminary data.</text>
</comment>